<keyword evidence="5" id="KW-0067">ATP-binding</keyword>
<sequence>MTEKKTNLPWVEKYRPKTLDDLISHEDILKTINKFIDENQLPHLLLYGPPGTGKTSTILACAAKLYTKGQFSSMVLEINASDDNGINVVRGQILSFASTGTMYRSGYKLIILDEADAMSNDAQNALRRIMEKYTDNVRFCIICNYLGKIIPALQSRCTKFRFGPLAHDQIMPRLEYVIQEEKLTVTEDGKRALMTLSGGDMRRVINVLQSTWLAFGLVNENNVYTCVGHPLPIDIRNIANWLLNDSYQIAYSKIQDLKIQKGLALQDILTELHQFVNRIEFPEEINIDLIIKLAQIEERTAAGTSEAVQLNALVSAFQSARDISVQ</sequence>
<dbReference type="GO" id="GO:0006261">
    <property type="term" value="P:DNA-templated DNA replication"/>
    <property type="evidence" value="ECO:0007669"/>
    <property type="project" value="TreeGrafter"/>
</dbReference>
<dbReference type="GO" id="GO:0016887">
    <property type="term" value="F:ATP hydrolysis activity"/>
    <property type="evidence" value="ECO:0007669"/>
    <property type="project" value="InterPro"/>
</dbReference>
<dbReference type="GO" id="GO:0003689">
    <property type="term" value="F:DNA clamp loader activity"/>
    <property type="evidence" value="ECO:0007669"/>
    <property type="project" value="TreeGrafter"/>
</dbReference>
<evidence type="ECO:0000256" key="3">
    <source>
        <dbReference type="ARBA" id="ARBA00022705"/>
    </source>
</evidence>
<dbReference type="GO" id="GO:0005663">
    <property type="term" value="C:DNA replication factor C complex"/>
    <property type="evidence" value="ECO:0007669"/>
    <property type="project" value="TreeGrafter"/>
</dbReference>
<evidence type="ECO:0000256" key="2">
    <source>
        <dbReference type="ARBA" id="ARBA00005378"/>
    </source>
</evidence>
<keyword evidence="10" id="KW-1185">Reference proteome</keyword>
<dbReference type="InterPro" id="IPR047854">
    <property type="entry name" value="RFC_lid"/>
</dbReference>
<dbReference type="Gene3D" id="1.10.8.60">
    <property type="match status" value="1"/>
</dbReference>
<evidence type="ECO:0000256" key="5">
    <source>
        <dbReference type="ARBA" id="ARBA00022840"/>
    </source>
</evidence>
<dbReference type="InterPro" id="IPR003959">
    <property type="entry name" value="ATPase_AAA_core"/>
</dbReference>
<accession>A0A834XXV4</accession>
<dbReference type="GO" id="GO:0006281">
    <property type="term" value="P:DNA repair"/>
    <property type="evidence" value="ECO:0007669"/>
    <property type="project" value="TreeGrafter"/>
</dbReference>
<dbReference type="PANTHER" id="PTHR11669:SF9">
    <property type="entry name" value="REPLICATION FACTOR C SUBUNIT 5"/>
    <property type="match status" value="1"/>
</dbReference>
<protein>
    <recommendedName>
        <fullName evidence="7">Activator 1 subunit 5</fullName>
    </recommendedName>
</protein>
<keyword evidence="6" id="KW-0539">Nucleus</keyword>
<dbReference type="Gene3D" id="1.20.272.10">
    <property type="match status" value="1"/>
</dbReference>
<dbReference type="CDD" id="cd00009">
    <property type="entry name" value="AAA"/>
    <property type="match status" value="1"/>
</dbReference>
<organism evidence="9 10">
    <name type="scientific">Aphidius gifuensis</name>
    <name type="common">Parasitoid wasp</name>
    <dbReference type="NCBI Taxonomy" id="684658"/>
    <lineage>
        <taxon>Eukaryota</taxon>
        <taxon>Metazoa</taxon>
        <taxon>Ecdysozoa</taxon>
        <taxon>Arthropoda</taxon>
        <taxon>Hexapoda</taxon>
        <taxon>Insecta</taxon>
        <taxon>Pterygota</taxon>
        <taxon>Neoptera</taxon>
        <taxon>Endopterygota</taxon>
        <taxon>Hymenoptera</taxon>
        <taxon>Apocrita</taxon>
        <taxon>Ichneumonoidea</taxon>
        <taxon>Braconidae</taxon>
        <taxon>Aphidiinae</taxon>
        <taxon>Aphidius</taxon>
    </lineage>
</organism>
<comment type="similarity">
    <text evidence="2">Belongs to the activator 1 small subunits family.</text>
</comment>
<dbReference type="InterPro" id="IPR008921">
    <property type="entry name" value="DNA_pol3_clamp-load_cplx_C"/>
</dbReference>
<evidence type="ECO:0000256" key="7">
    <source>
        <dbReference type="ARBA" id="ARBA00080380"/>
    </source>
</evidence>
<comment type="subcellular location">
    <subcellularLocation>
        <location evidence="1">Nucleus</location>
    </subcellularLocation>
</comment>
<dbReference type="GO" id="GO:0005524">
    <property type="term" value="F:ATP binding"/>
    <property type="evidence" value="ECO:0007669"/>
    <property type="project" value="UniProtKB-KW"/>
</dbReference>
<dbReference type="SMART" id="SM00382">
    <property type="entry name" value="AAA"/>
    <property type="match status" value="1"/>
</dbReference>
<dbReference type="Proteomes" id="UP000639338">
    <property type="component" value="Unassembled WGS sequence"/>
</dbReference>
<evidence type="ECO:0000256" key="1">
    <source>
        <dbReference type="ARBA" id="ARBA00004123"/>
    </source>
</evidence>
<dbReference type="InterPro" id="IPR013748">
    <property type="entry name" value="Rep_factorC_C"/>
</dbReference>
<dbReference type="Pfam" id="PF00004">
    <property type="entry name" value="AAA"/>
    <property type="match status" value="1"/>
</dbReference>
<feature type="domain" description="AAA+ ATPase" evidence="8">
    <location>
        <begin position="40"/>
        <end position="184"/>
    </location>
</feature>
<dbReference type="FunFam" id="1.10.8.60:FF:000028">
    <property type="entry name" value="Replication factor C subunit 5"/>
    <property type="match status" value="1"/>
</dbReference>
<dbReference type="EMBL" id="JACMRX010000003">
    <property type="protein sequence ID" value="KAF7994120.1"/>
    <property type="molecule type" value="Genomic_DNA"/>
</dbReference>
<dbReference type="Gene3D" id="3.40.50.300">
    <property type="entry name" value="P-loop containing nucleotide triphosphate hydrolases"/>
    <property type="match status" value="1"/>
</dbReference>
<dbReference type="OrthoDB" id="10254700at2759"/>
<keyword evidence="4" id="KW-0547">Nucleotide-binding</keyword>
<dbReference type="FunFam" id="3.40.50.300:FF:000129">
    <property type="entry name" value="Replication factor C subunit 5"/>
    <property type="match status" value="1"/>
</dbReference>
<dbReference type="InterPro" id="IPR003593">
    <property type="entry name" value="AAA+_ATPase"/>
</dbReference>
<dbReference type="InterPro" id="IPR027417">
    <property type="entry name" value="P-loop_NTPase"/>
</dbReference>
<dbReference type="AlphaFoldDB" id="A0A834XXV4"/>
<evidence type="ECO:0000313" key="9">
    <source>
        <dbReference type="EMBL" id="KAF7994120.1"/>
    </source>
</evidence>
<dbReference type="GO" id="GO:0005634">
    <property type="term" value="C:nucleus"/>
    <property type="evidence" value="ECO:0007669"/>
    <property type="project" value="UniProtKB-SubCell"/>
</dbReference>
<evidence type="ECO:0000313" key="10">
    <source>
        <dbReference type="Proteomes" id="UP000639338"/>
    </source>
</evidence>
<dbReference type="Pfam" id="PF08542">
    <property type="entry name" value="Rep_fac_C"/>
    <property type="match status" value="1"/>
</dbReference>
<evidence type="ECO:0000256" key="4">
    <source>
        <dbReference type="ARBA" id="ARBA00022741"/>
    </source>
</evidence>
<evidence type="ECO:0000259" key="8">
    <source>
        <dbReference type="SMART" id="SM00382"/>
    </source>
</evidence>
<dbReference type="GO" id="GO:0003677">
    <property type="term" value="F:DNA binding"/>
    <property type="evidence" value="ECO:0007669"/>
    <property type="project" value="InterPro"/>
</dbReference>
<dbReference type="CDD" id="cd18140">
    <property type="entry name" value="HLD_clamp_RFC"/>
    <property type="match status" value="1"/>
</dbReference>
<name>A0A834XXV4_APHGI</name>
<dbReference type="SUPFAM" id="SSF48019">
    <property type="entry name" value="post-AAA+ oligomerization domain-like"/>
    <property type="match status" value="1"/>
</dbReference>
<comment type="caution">
    <text evidence="9">The sequence shown here is derived from an EMBL/GenBank/DDBJ whole genome shotgun (WGS) entry which is preliminary data.</text>
</comment>
<dbReference type="PANTHER" id="PTHR11669">
    <property type="entry name" value="REPLICATION FACTOR C / DNA POLYMERASE III GAMMA-TAU SUBUNIT"/>
    <property type="match status" value="1"/>
</dbReference>
<dbReference type="InterPro" id="IPR050238">
    <property type="entry name" value="DNA_Rep/Repair_Clamp_Loader"/>
</dbReference>
<dbReference type="FunFam" id="1.20.272.10:FF:000004">
    <property type="entry name" value="Replication factor C subunit 5"/>
    <property type="match status" value="1"/>
</dbReference>
<keyword evidence="3" id="KW-0235">DNA replication</keyword>
<gene>
    <name evidence="9" type="ORF">HCN44_011389</name>
</gene>
<dbReference type="NCBIfam" id="NF001679">
    <property type="entry name" value="PRK00440.1"/>
    <property type="match status" value="1"/>
</dbReference>
<reference evidence="9 10" key="1">
    <citation type="submission" date="2020-08" db="EMBL/GenBank/DDBJ databases">
        <title>Aphidius gifuensis genome sequencing and assembly.</title>
        <authorList>
            <person name="Du Z."/>
        </authorList>
    </citation>
    <scope>NUCLEOTIDE SEQUENCE [LARGE SCALE GENOMIC DNA]</scope>
    <source>
        <strain evidence="9">YNYX2018</strain>
        <tissue evidence="9">Adults</tissue>
    </source>
</reference>
<dbReference type="SUPFAM" id="SSF52540">
    <property type="entry name" value="P-loop containing nucleoside triphosphate hydrolases"/>
    <property type="match status" value="1"/>
</dbReference>
<evidence type="ECO:0000256" key="6">
    <source>
        <dbReference type="ARBA" id="ARBA00023242"/>
    </source>
</evidence>
<proteinExistence type="inferred from homology"/>